<name>A0ABT7WDM5_9FLAO</name>
<accession>A0ABT7WDM5</accession>
<comment type="caution">
    <text evidence="2">The sequence shown here is derived from an EMBL/GenBank/DDBJ whole genome shotgun (WGS) entry which is preliminary data.</text>
</comment>
<keyword evidence="3" id="KW-1185">Reference proteome</keyword>
<dbReference type="Proteomes" id="UP001174839">
    <property type="component" value="Unassembled WGS sequence"/>
</dbReference>
<evidence type="ECO:0000313" key="2">
    <source>
        <dbReference type="EMBL" id="MDM9631019.1"/>
    </source>
</evidence>
<dbReference type="RefSeq" id="WP_289724379.1">
    <property type="nucleotide sequence ID" value="NZ_JAUDUY010000002.1"/>
</dbReference>
<evidence type="ECO:0000313" key="3">
    <source>
        <dbReference type="Proteomes" id="UP001174839"/>
    </source>
</evidence>
<organism evidence="2 3">
    <name type="scientific">Robiginitalea aurantiaca</name>
    <dbReference type="NCBI Taxonomy" id="3056915"/>
    <lineage>
        <taxon>Bacteria</taxon>
        <taxon>Pseudomonadati</taxon>
        <taxon>Bacteroidota</taxon>
        <taxon>Flavobacteriia</taxon>
        <taxon>Flavobacteriales</taxon>
        <taxon>Flavobacteriaceae</taxon>
        <taxon>Robiginitalea</taxon>
    </lineage>
</organism>
<evidence type="ECO:0008006" key="4">
    <source>
        <dbReference type="Google" id="ProtNLM"/>
    </source>
</evidence>
<dbReference type="EMBL" id="JAUDUY010000002">
    <property type="protein sequence ID" value="MDM9631019.1"/>
    <property type="molecule type" value="Genomic_DNA"/>
</dbReference>
<keyword evidence="1" id="KW-0732">Signal</keyword>
<proteinExistence type="predicted"/>
<feature type="chain" id="PRO_5047020720" description="Membrane metalloprotease" evidence="1">
    <location>
        <begin position="22"/>
        <end position="267"/>
    </location>
</feature>
<gene>
    <name evidence="2" type="ORF">QU605_06040</name>
</gene>
<protein>
    <recommendedName>
        <fullName evidence="4">Membrane metalloprotease</fullName>
    </recommendedName>
</protein>
<reference evidence="2" key="1">
    <citation type="submission" date="2023-06" db="EMBL/GenBank/DDBJ databases">
        <title>Robiginitalea aurantiacus sp. nov. and Algoriphagus sediminis sp. nov., isolated from coastal sediment.</title>
        <authorList>
            <person name="Zhou Z.Y."/>
            <person name="An J."/>
            <person name="Jia Y.W."/>
            <person name="Du Z.J."/>
        </authorList>
    </citation>
    <scope>NUCLEOTIDE SEQUENCE</scope>
    <source>
        <strain evidence="2">M39</strain>
    </source>
</reference>
<feature type="signal peptide" evidence="1">
    <location>
        <begin position="1"/>
        <end position="21"/>
    </location>
</feature>
<evidence type="ECO:0000256" key="1">
    <source>
        <dbReference type="SAM" id="SignalP"/>
    </source>
</evidence>
<sequence>MLKRFFALLVLSGLLMPSACTDDSDISGGDTDRVDRSANLLSAGASGSDILTNEDFDRIQIEVAYVNGFRPTDLALDNLSQYLQERTFKEDISYLFLPLPSPDENDLTLQEIATLETENRTTYNDGRTLSVYIYFADAPSVNDDESEGLVTLGAVYRNTSMVIHESTIRSLASKSVLITVAEVESTALIHEFGHLFGLVDLGTPEVNPHEDPEASNHCDVEGCLMRAELEFGTGVLSVLEKRAAKGLSELPGLDAECIRDLQAIGGR</sequence>